<evidence type="ECO:0000259" key="1">
    <source>
        <dbReference type="Pfam" id="PF06985"/>
    </source>
</evidence>
<reference evidence="3 4" key="1">
    <citation type="journal article" date="2019" name="Nat. Ecol. Evol.">
        <title>Megaphylogeny resolves global patterns of mushroom evolution.</title>
        <authorList>
            <person name="Varga T."/>
            <person name="Krizsan K."/>
            <person name="Foldi C."/>
            <person name="Dima B."/>
            <person name="Sanchez-Garcia M."/>
            <person name="Sanchez-Ramirez S."/>
            <person name="Szollosi G.J."/>
            <person name="Szarkandi J.G."/>
            <person name="Papp V."/>
            <person name="Albert L."/>
            <person name="Andreopoulos W."/>
            <person name="Angelini C."/>
            <person name="Antonin V."/>
            <person name="Barry K.W."/>
            <person name="Bougher N.L."/>
            <person name="Buchanan P."/>
            <person name="Buyck B."/>
            <person name="Bense V."/>
            <person name="Catcheside P."/>
            <person name="Chovatia M."/>
            <person name="Cooper J."/>
            <person name="Damon W."/>
            <person name="Desjardin D."/>
            <person name="Finy P."/>
            <person name="Geml J."/>
            <person name="Haridas S."/>
            <person name="Hughes K."/>
            <person name="Justo A."/>
            <person name="Karasinski D."/>
            <person name="Kautmanova I."/>
            <person name="Kiss B."/>
            <person name="Kocsube S."/>
            <person name="Kotiranta H."/>
            <person name="LaButti K.M."/>
            <person name="Lechner B.E."/>
            <person name="Liimatainen K."/>
            <person name="Lipzen A."/>
            <person name="Lukacs Z."/>
            <person name="Mihaltcheva S."/>
            <person name="Morgado L.N."/>
            <person name="Niskanen T."/>
            <person name="Noordeloos M.E."/>
            <person name="Ohm R.A."/>
            <person name="Ortiz-Santana B."/>
            <person name="Ovrebo C."/>
            <person name="Racz N."/>
            <person name="Riley R."/>
            <person name="Savchenko A."/>
            <person name="Shiryaev A."/>
            <person name="Soop K."/>
            <person name="Spirin V."/>
            <person name="Szebenyi C."/>
            <person name="Tomsovsky M."/>
            <person name="Tulloss R.E."/>
            <person name="Uehling J."/>
            <person name="Grigoriev I.V."/>
            <person name="Vagvolgyi C."/>
            <person name="Papp T."/>
            <person name="Martin F.M."/>
            <person name="Miettinen O."/>
            <person name="Hibbett D.S."/>
            <person name="Nagy L.G."/>
        </authorList>
    </citation>
    <scope>NUCLEOTIDE SEQUENCE [LARGE SCALE GENOMIC DNA]</scope>
    <source>
        <strain evidence="3 4">HHB13444</strain>
    </source>
</reference>
<name>A0A5C3P220_9APHY</name>
<evidence type="ECO:0000313" key="3">
    <source>
        <dbReference type="EMBL" id="TFK82360.1"/>
    </source>
</evidence>
<dbReference type="Pfam" id="PF06985">
    <property type="entry name" value="HET"/>
    <property type="match status" value="1"/>
</dbReference>
<dbReference type="Pfam" id="PF26640">
    <property type="entry name" value="DUF8212"/>
    <property type="match status" value="1"/>
</dbReference>
<keyword evidence="4" id="KW-1185">Reference proteome</keyword>
<dbReference type="EMBL" id="ML211493">
    <property type="protein sequence ID" value="TFK82360.1"/>
    <property type="molecule type" value="Genomic_DNA"/>
</dbReference>
<dbReference type="PANTHER" id="PTHR10622">
    <property type="entry name" value="HET DOMAIN-CONTAINING PROTEIN"/>
    <property type="match status" value="1"/>
</dbReference>
<accession>A0A5C3P220</accession>
<evidence type="ECO:0000259" key="2">
    <source>
        <dbReference type="Pfam" id="PF26640"/>
    </source>
</evidence>
<sequence>MRLVNTKTYVMQNFLEDDELPPYAILSHVWVKGDVEVTFADMRDLKVAQRRKQWPKVEHFCTLARENGLEWAWDDTFCIDKSDSAELSRALNSMYAWYGGARVCYAYLRDVEDPDEEDPALEDSSFRGSSWFRRGWTLQELIAPKVVLFYSKSWRPLGSKLSLAVVIGEITNIDATVLMQTRLVDDVSIARRMSWAAARETTVVEDRAYSLMGIFGVNMPAIYGEGSRAFIRLQLEIIRTSTDQSIFAWGKPYDIQEFVDNASAFTDLPSWATEFRCLLASSPDRFKGSANIVPFPVEDFSTYTHPHCSCDIPEYTPTNYGIQIHLPLYMLTDAPFATGLALLACKDATTGELVSLFVRRREPSTNRFYVGAYTPRTGPMPQSEWHPRLRIFLVQPQGHILCSRILQNVKIARMYLHSYNVHPQRSISQGFASGDLILHSQPSTSDGRESRSVSFVIFGSLLMQLAKMGLHVVGYGEAKPTLAGWTPQHLWRQETGVGLKLTLQRPPAPHANEPGHPSTPAAILFRRALPNAPHVAGTAFGLLFGFTEVGSVWATAAIVTRNSPVDERSDSHAGHSLVRGLLPSFTDITVQTAKEEGYDVAGWENDTHEVRAGTSPGQRVVRLTLTRWLPHEEPGVLDRDSVMTYTVALQFDLGPGLRLWAMSEEEKMESLGSLSDIVLQ</sequence>
<dbReference type="STRING" id="1314778.A0A5C3P220"/>
<dbReference type="InterPro" id="IPR010730">
    <property type="entry name" value="HET"/>
</dbReference>
<proteinExistence type="predicted"/>
<dbReference type="InParanoid" id="A0A5C3P220"/>
<dbReference type="Proteomes" id="UP000308197">
    <property type="component" value="Unassembled WGS sequence"/>
</dbReference>
<feature type="domain" description="DUF8212" evidence="2">
    <location>
        <begin position="228"/>
        <end position="333"/>
    </location>
</feature>
<organism evidence="3 4">
    <name type="scientific">Polyporus arcularius HHB13444</name>
    <dbReference type="NCBI Taxonomy" id="1314778"/>
    <lineage>
        <taxon>Eukaryota</taxon>
        <taxon>Fungi</taxon>
        <taxon>Dikarya</taxon>
        <taxon>Basidiomycota</taxon>
        <taxon>Agaricomycotina</taxon>
        <taxon>Agaricomycetes</taxon>
        <taxon>Polyporales</taxon>
        <taxon>Polyporaceae</taxon>
        <taxon>Polyporus</taxon>
    </lineage>
</organism>
<gene>
    <name evidence="3" type="ORF">K466DRAFT_303933</name>
</gene>
<dbReference type="InterPro" id="IPR058525">
    <property type="entry name" value="DUF8212"/>
</dbReference>
<protein>
    <submittedName>
        <fullName evidence="3">HET-domain-containing protein</fullName>
    </submittedName>
</protein>
<dbReference type="AlphaFoldDB" id="A0A5C3P220"/>
<feature type="domain" description="Heterokaryon incompatibility" evidence="1">
    <location>
        <begin position="23"/>
        <end position="120"/>
    </location>
</feature>
<dbReference type="PANTHER" id="PTHR10622:SF10">
    <property type="entry name" value="HET DOMAIN-CONTAINING PROTEIN"/>
    <property type="match status" value="1"/>
</dbReference>
<evidence type="ECO:0000313" key="4">
    <source>
        <dbReference type="Proteomes" id="UP000308197"/>
    </source>
</evidence>